<keyword evidence="2" id="KW-1185">Reference proteome</keyword>
<proteinExistence type="predicted"/>
<accession>R4JEP8</accession>
<evidence type="ECO:0000313" key="2">
    <source>
        <dbReference type="Proteomes" id="UP000013566"/>
    </source>
</evidence>
<sequence>MTVLAAMAAADRQALEDAEASRFADYWATGAWFRAGDRDGWHGIGWAAWIECAARSWVPPHAASLSAWGVSDGRALVRLAYDEDEARSWAVDARAEHRNRNMPPPSYGVVRLSWQRPDGQIDPLWDFAESVASDPDEHAETRARAREAMSRVAVYRRTPVAPATPCVKFPGE</sequence>
<evidence type="ECO:0000313" key="1">
    <source>
        <dbReference type="EMBL" id="AGK86773.1"/>
    </source>
</evidence>
<gene>
    <name evidence="1" type="ORF">ST79_014</name>
</gene>
<dbReference type="RefSeq" id="YP_008060488.1">
    <property type="nucleotide sequence ID" value="NC_021343.1"/>
</dbReference>
<name>R4JEP8_9CAUD</name>
<protein>
    <submittedName>
        <fullName evidence="1">Uncharacterized protein</fullName>
    </submittedName>
</protein>
<dbReference type="Proteomes" id="UP000013566">
    <property type="component" value="Segment"/>
</dbReference>
<dbReference type="KEGG" id="vg:16194882"/>
<organism evidence="1 2">
    <name type="scientific">Burkholderia phage ST79</name>
    <dbReference type="NCBI Taxonomy" id="1282994"/>
    <lineage>
        <taxon>Viruses</taxon>
        <taxon>Duplodnaviria</taxon>
        <taxon>Heunggongvirae</taxon>
        <taxon>Uroviricota</taxon>
        <taxon>Caudoviricetes</taxon>
        <taxon>Peduoviridae</taxon>
        <taxon>Nampongvirus</taxon>
        <taxon>Nampongvirus ST79</taxon>
    </lineage>
</organism>
<reference evidence="1 2" key="1">
    <citation type="submission" date="2013-01" db="EMBL/GenBank/DDBJ databases">
        <title>The complete genome sequence of bacteriophage ST79, a lytic bacteriophage that lysed Burkholderia pseudomallai.</title>
        <authorList>
            <person name="Yordpratum U."/>
            <person name="Stone J.K."/>
            <person name="Bollig M.C."/>
            <person name="Tangphatsornruang S."/>
            <person name="Tattawasart U."/>
            <person name="Wongratanacheewin S."/>
            <person name="Keim P."/>
            <person name="Tuanyok A."/>
            <person name="Sermswan R.W."/>
        </authorList>
    </citation>
    <scope>NUCLEOTIDE SEQUENCE [LARGE SCALE GENOMIC DNA]</scope>
</reference>
<dbReference type="GeneID" id="16194882"/>
<dbReference type="EMBL" id="KC462197">
    <property type="protein sequence ID" value="AGK86773.1"/>
    <property type="molecule type" value="Genomic_DNA"/>
</dbReference>